<dbReference type="STRING" id="1122247.GCA_000379865_01773"/>
<comment type="caution">
    <text evidence="1">The sequence shown here is derived from an EMBL/GenBank/DDBJ whole genome shotgun (WGS) entry which is preliminary data.</text>
</comment>
<dbReference type="PATRIC" id="fig|1122247.3.peg.3829"/>
<evidence type="ECO:0000313" key="1">
    <source>
        <dbReference type="EMBL" id="EKF22009.1"/>
    </source>
</evidence>
<protein>
    <submittedName>
        <fullName evidence="1">Uncharacterized protein</fullName>
    </submittedName>
</protein>
<evidence type="ECO:0000313" key="2">
    <source>
        <dbReference type="Proteomes" id="UP000006265"/>
    </source>
</evidence>
<dbReference type="RefSeq" id="WP_005630803.1">
    <property type="nucleotide sequence ID" value="NZ_AMRA01000106.1"/>
</dbReference>
<dbReference type="EMBL" id="AMRA01000106">
    <property type="protein sequence ID" value="EKF22009.1"/>
    <property type="molecule type" value="Genomic_DNA"/>
</dbReference>
<proteinExistence type="predicted"/>
<dbReference type="OrthoDB" id="3828498at2"/>
<dbReference type="Proteomes" id="UP000006265">
    <property type="component" value="Unassembled WGS sequence"/>
</dbReference>
<sequence>MSDRRNGAPSTVTSIPLVDPHAPKPDPSIGDLVKEATAQVSTLVRAEVELAKAEITRDVKKGLTGSVYFILALVVLFYSTFFFFFFLGELLDVWLVKWAAYLIVFGLMVLTTAGFTLLGYLKVRRIRGPRKTIESVKGLPEALTPGQDKAVVPASTDGNKPASPADPSGW</sequence>
<name>K5BIV2_MYCHD</name>
<gene>
    <name evidence="1" type="ORF">C731_3993</name>
</gene>
<organism evidence="1 2">
    <name type="scientific">Mycolicibacterium hassiacum (strain DSM 44199 / CIP 105218 / JCM 12690 / 3849)</name>
    <name type="common">Mycobacterium hassiacum</name>
    <dbReference type="NCBI Taxonomy" id="1122247"/>
    <lineage>
        <taxon>Bacteria</taxon>
        <taxon>Bacillati</taxon>
        <taxon>Actinomycetota</taxon>
        <taxon>Actinomycetes</taxon>
        <taxon>Mycobacteriales</taxon>
        <taxon>Mycobacteriaceae</taxon>
        <taxon>Mycolicibacterium</taxon>
    </lineage>
</organism>
<dbReference type="eggNOG" id="ENOG50332VJ">
    <property type="taxonomic scope" value="Bacteria"/>
</dbReference>
<dbReference type="InterPro" id="IPR009937">
    <property type="entry name" value="Phage_holin_3_6"/>
</dbReference>
<dbReference type="Pfam" id="PF07332">
    <property type="entry name" value="Phage_holin_3_6"/>
    <property type="match status" value="1"/>
</dbReference>
<reference evidence="1 2" key="1">
    <citation type="journal article" date="2012" name="J. Bacteriol.">
        <title>Genome sequence of Mycobacterium hassiacum DSM 44199, a rare source of heat-stable mycobacterial proteins.</title>
        <authorList>
            <person name="Tiago I."/>
            <person name="Maranha A."/>
            <person name="Mendes V."/>
            <person name="Alarico S."/>
            <person name="Moynihan P.J."/>
            <person name="Clarke A.J."/>
            <person name="Macedo-Ribeiro S."/>
            <person name="Pereira P.J."/>
            <person name="Empadinhas N."/>
        </authorList>
    </citation>
    <scope>NUCLEOTIDE SEQUENCE [LARGE SCALE GENOMIC DNA]</scope>
    <source>
        <strain evidence="2">DSM 44199 / CIP 105218 / JCM 12690 / 3849</strain>
    </source>
</reference>
<accession>K5BIV2</accession>
<dbReference type="AlphaFoldDB" id="K5BIV2"/>
<keyword evidence="2" id="KW-1185">Reference proteome</keyword>